<dbReference type="Gene3D" id="1.10.1370.30">
    <property type="match status" value="1"/>
</dbReference>
<dbReference type="EMBL" id="JACHIA010000003">
    <property type="protein sequence ID" value="MBB6069860.1"/>
    <property type="molecule type" value="Genomic_DNA"/>
</dbReference>
<dbReference type="RefSeq" id="WP_170039367.1">
    <property type="nucleotide sequence ID" value="NZ_JABDTL010000002.1"/>
</dbReference>
<feature type="binding site" evidence="2">
    <location>
        <position position="279"/>
    </location>
    <ligand>
        <name>Zn(2+)</name>
        <dbReference type="ChEBI" id="CHEBI:29105"/>
        <note>catalytic</note>
    </ligand>
</feature>
<dbReference type="PIRSF" id="PIRSF006615">
    <property type="entry name" value="Zn_crbxpep_Taq"/>
    <property type="match status" value="1"/>
</dbReference>
<keyword evidence="2" id="KW-0862">Zinc</keyword>
<dbReference type="EC" id="3.4.17.19" evidence="1"/>
<keyword evidence="1 4" id="KW-0378">Hydrolase</keyword>
<dbReference type="PANTHER" id="PTHR34217">
    <property type="entry name" value="METAL-DEPENDENT CARBOXYPEPTIDASE"/>
    <property type="match status" value="1"/>
</dbReference>
<organism evidence="4 5">
    <name type="scientific">Longimicrobium terrae</name>
    <dbReference type="NCBI Taxonomy" id="1639882"/>
    <lineage>
        <taxon>Bacteria</taxon>
        <taxon>Pseudomonadati</taxon>
        <taxon>Gemmatimonadota</taxon>
        <taxon>Longimicrobiia</taxon>
        <taxon>Longimicrobiales</taxon>
        <taxon>Longimicrobiaceae</taxon>
        <taxon>Longimicrobium</taxon>
    </lineage>
</organism>
<dbReference type="InterPro" id="IPR001333">
    <property type="entry name" value="Peptidase_M32_Taq"/>
</dbReference>
<evidence type="ECO:0000313" key="5">
    <source>
        <dbReference type="Proteomes" id="UP000582837"/>
    </source>
</evidence>
<dbReference type="Pfam" id="PF02074">
    <property type="entry name" value="Peptidase_M32"/>
    <property type="match status" value="1"/>
</dbReference>
<dbReference type="PROSITE" id="PS52034">
    <property type="entry name" value="PEPTIDASE_M32"/>
    <property type="match status" value="1"/>
</dbReference>
<keyword evidence="1" id="KW-0645">Protease</keyword>
<keyword evidence="1 2" id="KW-0479">Metal-binding</keyword>
<dbReference type="SUPFAM" id="SSF55486">
    <property type="entry name" value="Metalloproteases ('zincins'), catalytic domain"/>
    <property type="match status" value="1"/>
</dbReference>
<name>A0A841GRR6_9BACT</name>
<feature type="binding site" evidence="2">
    <location>
        <position position="283"/>
    </location>
    <ligand>
        <name>Zn(2+)</name>
        <dbReference type="ChEBI" id="CHEBI:29105"/>
        <note>catalytic</note>
    </ligand>
</feature>
<gene>
    <name evidence="4" type="ORF">HNQ61_001477</name>
</gene>
<feature type="active site" description="Proton donor/acceptor" evidence="3">
    <location>
        <position position="280"/>
    </location>
</feature>
<keyword evidence="1" id="KW-0482">Metalloprotease</keyword>
<accession>A0A841GRR6</accession>
<evidence type="ECO:0000313" key="4">
    <source>
        <dbReference type="EMBL" id="MBB6069860.1"/>
    </source>
</evidence>
<dbReference type="Proteomes" id="UP000582837">
    <property type="component" value="Unassembled WGS sequence"/>
</dbReference>
<dbReference type="GO" id="GO:0004181">
    <property type="term" value="F:metallocarboxypeptidase activity"/>
    <property type="evidence" value="ECO:0007669"/>
    <property type="project" value="UniProtKB-UniRule"/>
</dbReference>
<dbReference type="GO" id="GO:0006508">
    <property type="term" value="P:proteolysis"/>
    <property type="evidence" value="ECO:0007669"/>
    <property type="project" value="UniProtKB-UniRule"/>
</dbReference>
<dbReference type="CDD" id="cd06460">
    <property type="entry name" value="M32_Taq"/>
    <property type="match status" value="1"/>
</dbReference>
<keyword evidence="1 4" id="KW-0121">Carboxypeptidase</keyword>
<proteinExistence type="inferred from homology"/>
<evidence type="ECO:0000256" key="2">
    <source>
        <dbReference type="PIRSR" id="PIRSR006615-1"/>
    </source>
</evidence>
<reference evidence="4 5" key="1">
    <citation type="submission" date="2020-08" db="EMBL/GenBank/DDBJ databases">
        <title>Genomic Encyclopedia of Type Strains, Phase IV (KMG-IV): sequencing the most valuable type-strain genomes for metagenomic binning, comparative biology and taxonomic classification.</title>
        <authorList>
            <person name="Goeker M."/>
        </authorList>
    </citation>
    <scope>NUCLEOTIDE SEQUENCE [LARGE SCALE GENOMIC DNA]</scope>
    <source>
        <strain evidence="4 5">DSM 29007</strain>
    </source>
</reference>
<comment type="catalytic activity">
    <reaction evidence="1">
        <text>Release of a C-terminal amino acid with broad specificity, except for -Pro.</text>
        <dbReference type="EC" id="3.4.17.19"/>
    </reaction>
</comment>
<comment type="caution">
    <text evidence="4">The sequence shown here is derived from an EMBL/GenBank/DDBJ whole genome shotgun (WGS) entry which is preliminary data.</text>
</comment>
<comment type="similarity">
    <text evidence="1">Belongs to the peptidase M32 family.</text>
</comment>
<dbReference type="AlphaFoldDB" id="A0A841GRR6"/>
<keyword evidence="5" id="KW-1185">Reference proteome</keyword>
<evidence type="ECO:0000256" key="1">
    <source>
        <dbReference type="PIRNR" id="PIRNR006615"/>
    </source>
</evidence>
<feature type="binding site" evidence="2">
    <location>
        <position position="310"/>
    </location>
    <ligand>
        <name>Zn(2+)</name>
        <dbReference type="ChEBI" id="CHEBI:29105"/>
        <note>catalytic</note>
    </ligand>
</feature>
<comment type="function">
    <text evidence="1">Broad specificity carboxypetidase that releases amino acids sequentially from the C-terminus, including neutral, aromatic, polar and basic residues.</text>
</comment>
<protein>
    <recommendedName>
        <fullName evidence="1">Metal-dependent carboxypeptidase</fullName>
        <ecNumber evidence="1">3.4.17.19</ecNumber>
    </recommendedName>
</protein>
<dbReference type="PANTHER" id="PTHR34217:SF1">
    <property type="entry name" value="CARBOXYPEPTIDASE 1"/>
    <property type="match status" value="1"/>
</dbReference>
<evidence type="ECO:0000256" key="3">
    <source>
        <dbReference type="PIRSR" id="PIRSR006615-2"/>
    </source>
</evidence>
<dbReference type="GO" id="GO:0046872">
    <property type="term" value="F:metal ion binding"/>
    <property type="evidence" value="ECO:0007669"/>
    <property type="project" value="UniProtKB-KW"/>
</dbReference>
<sequence>MTETLHADAPAQPGATPYDQLMREMREIATLGSVGAMLGWDQEVMMPDKAAPLRGEQAALLSSLVHERRTRPELGELIAVCQADTELMADPLAAANLRGLRVDYDHATRLPVSLVRETAETTSLAMHTWREARERSDFDAFAPWLEKLMELNRRTAEHLGVPEGGELYDALLDSYEPGMRAAELDGIFGELRAGLVPLIRELTESGRAPDTEWMNIPLSIARQEAFNRGVVERMGFDFQAGRLDVSTHPFCESAGPGDTRLTTRYEEGQFLSALHSTMHEVGHGLYEQGLPKAERFGQPLAEAASMGIHESQSRMWENLVGRGLPFWEWALPELQAQAGSEAFSGLTPATLYRGLNRVEPNLIRIESDEATYNLHIMLRFDLERAMLRGDLAVRDLPGAWNERIQSDLGLTVPDDARGCMQDIHWSMGAVGYFPTYTLGNLYAAQLWEAINAAIPDLDEQVRRGEFGALLTWLRQNVHAHGRRYTAPELCQRATGRPLSPAPLLGYLRGKLRSVYGLS</sequence>
<dbReference type="PRINTS" id="PR00998">
    <property type="entry name" value="CRBOXYPTASET"/>
</dbReference>
<comment type="cofactor">
    <cofactor evidence="2">
        <name>Zn(2+)</name>
        <dbReference type="ChEBI" id="CHEBI:29105"/>
    </cofactor>
    <text evidence="2">Binds 1 zinc ion per subunit.</text>
</comment>